<keyword evidence="4" id="KW-0804">Transcription</keyword>
<proteinExistence type="predicted"/>
<organism evidence="6 7">
    <name type="scientific">Nocardioides pocheonensis</name>
    <dbReference type="NCBI Taxonomy" id="661485"/>
    <lineage>
        <taxon>Bacteria</taxon>
        <taxon>Bacillati</taxon>
        <taxon>Actinomycetota</taxon>
        <taxon>Actinomycetes</taxon>
        <taxon>Propionibacteriales</taxon>
        <taxon>Nocardioidaceae</taxon>
        <taxon>Nocardioides</taxon>
    </lineage>
</organism>
<name>A0A3N0GN55_9ACTN</name>
<feature type="domain" description="ANTAR" evidence="5">
    <location>
        <begin position="182"/>
        <end position="243"/>
    </location>
</feature>
<dbReference type="InterPro" id="IPR003018">
    <property type="entry name" value="GAF"/>
</dbReference>
<dbReference type="PIRSF" id="PIRSF036625">
    <property type="entry name" value="GAF_ANTAR"/>
    <property type="match status" value="1"/>
</dbReference>
<dbReference type="SMART" id="SM01012">
    <property type="entry name" value="ANTAR"/>
    <property type="match status" value="1"/>
</dbReference>
<keyword evidence="2" id="KW-0418">Kinase</keyword>
<dbReference type="GO" id="GO:0016301">
    <property type="term" value="F:kinase activity"/>
    <property type="evidence" value="ECO:0007669"/>
    <property type="project" value="UniProtKB-KW"/>
</dbReference>
<dbReference type="EMBL" id="RJSF01000040">
    <property type="protein sequence ID" value="RNM13867.1"/>
    <property type="molecule type" value="Genomic_DNA"/>
</dbReference>
<dbReference type="InterPro" id="IPR036388">
    <property type="entry name" value="WH-like_DNA-bd_sf"/>
</dbReference>
<gene>
    <name evidence="6" type="ORF">EFL26_12975</name>
</gene>
<dbReference type="RefSeq" id="WP_123223273.1">
    <property type="nucleotide sequence ID" value="NZ_RJSF01000040.1"/>
</dbReference>
<evidence type="ECO:0000313" key="6">
    <source>
        <dbReference type="EMBL" id="RNM13867.1"/>
    </source>
</evidence>
<dbReference type="Proteomes" id="UP000279994">
    <property type="component" value="Unassembled WGS sequence"/>
</dbReference>
<dbReference type="OrthoDB" id="3683444at2"/>
<dbReference type="SUPFAM" id="SSF52172">
    <property type="entry name" value="CheY-like"/>
    <property type="match status" value="1"/>
</dbReference>
<evidence type="ECO:0000313" key="7">
    <source>
        <dbReference type="Proteomes" id="UP000279994"/>
    </source>
</evidence>
<dbReference type="PROSITE" id="PS50921">
    <property type="entry name" value="ANTAR"/>
    <property type="match status" value="1"/>
</dbReference>
<comment type="caution">
    <text evidence="6">The sequence shown here is derived from an EMBL/GenBank/DDBJ whole genome shotgun (WGS) entry which is preliminary data.</text>
</comment>
<dbReference type="InterPro" id="IPR005561">
    <property type="entry name" value="ANTAR"/>
</dbReference>
<keyword evidence="7" id="KW-1185">Reference proteome</keyword>
<dbReference type="Pfam" id="PF13185">
    <property type="entry name" value="GAF_2"/>
    <property type="match status" value="1"/>
</dbReference>
<dbReference type="SMART" id="SM00065">
    <property type="entry name" value="GAF"/>
    <property type="match status" value="1"/>
</dbReference>
<keyword evidence="3" id="KW-0805">Transcription regulation</keyword>
<dbReference type="InterPro" id="IPR011006">
    <property type="entry name" value="CheY-like_superfamily"/>
</dbReference>
<evidence type="ECO:0000256" key="1">
    <source>
        <dbReference type="ARBA" id="ARBA00022679"/>
    </source>
</evidence>
<dbReference type="Gene3D" id="1.10.10.10">
    <property type="entry name" value="Winged helix-like DNA-binding domain superfamily/Winged helix DNA-binding domain"/>
    <property type="match status" value="1"/>
</dbReference>
<evidence type="ECO:0000259" key="5">
    <source>
        <dbReference type="PROSITE" id="PS50921"/>
    </source>
</evidence>
<dbReference type="GO" id="GO:0003723">
    <property type="term" value="F:RNA binding"/>
    <property type="evidence" value="ECO:0007669"/>
    <property type="project" value="InterPro"/>
</dbReference>
<sequence>MADPDGGLDGGQVGGASRRAVRVAESFVALADTLVDDFDVVELFDRLVSDSVNLLDVDAAAILLSSVNRTLEAVASSDEASRVVELVQLQSHAGPCIDAMRTGEPVHVTDAEEIVRRWPAFGRAVLAAGFTAVYAVPLRLRDERIGALNLYASGDPLTEFDRRLAQALADVATIAILQQRKFTRASVLAEQLQAALNTRISVEQAKGVIAEYGGVDMGVAFDAIRDFARRHRLKLSAVAGSLVERELDPGQVVEPRRDR</sequence>
<dbReference type="InterPro" id="IPR012074">
    <property type="entry name" value="GAF_ANTAR"/>
</dbReference>
<dbReference type="AlphaFoldDB" id="A0A3N0GN55"/>
<protein>
    <submittedName>
        <fullName evidence="6">ANTAR domain-containing protein</fullName>
    </submittedName>
</protein>
<evidence type="ECO:0000256" key="4">
    <source>
        <dbReference type="ARBA" id="ARBA00023163"/>
    </source>
</evidence>
<dbReference type="Pfam" id="PF03861">
    <property type="entry name" value="ANTAR"/>
    <property type="match status" value="1"/>
</dbReference>
<accession>A0A3N0GN55</accession>
<keyword evidence="1" id="KW-0808">Transferase</keyword>
<evidence type="ECO:0000256" key="2">
    <source>
        <dbReference type="ARBA" id="ARBA00022777"/>
    </source>
</evidence>
<dbReference type="InterPro" id="IPR029016">
    <property type="entry name" value="GAF-like_dom_sf"/>
</dbReference>
<dbReference type="Gene3D" id="3.30.450.40">
    <property type="match status" value="1"/>
</dbReference>
<dbReference type="SUPFAM" id="SSF55781">
    <property type="entry name" value="GAF domain-like"/>
    <property type="match status" value="1"/>
</dbReference>
<evidence type="ECO:0000256" key="3">
    <source>
        <dbReference type="ARBA" id="ARBA00023015"/>
    </source>
</evidence>
<reference evidence="6 7" key="1">
    <citation type="submission" date="2018-11" db="EMBL/GenBank/DDBJ databases">
        <authorList>
            <person name="Li F."/>
        </authorList>
    </citation>
    <scope>NUCLEOTIDE SEQUENCE [LARGE SCALE GENOMIC DNA]</scope>
    <source>
        <strain evidence="6 7">Gsoil 818</strain>
    </source>
</reference>